<reference evidence="1" key="1">
    <citation type="submission" date="2020-05" db="EMBL/GenBank/DDBJ databases">
        <authorList>
            <person name="Chiriac C."/>
            <person name="Salcher M."/>
            <person name="Ghai R."/>
            <person name="Kavagutti S V."/>
        </authorList>
    </citation>
    <scope>NUCLEOTIDE SEQUENCE</scope>
</reference>
<dbReference type="AlphaFoldDB" id="A0A6J7PXB8"/>
<protein>
    <submittedName>
        <fullName evidence="1">Unannotated protein</fullName>
    </submittedName>
</protein>
<organism evidence="1">
    <name type="scientific">freshwater metagenome</name>
    <dbReference type="NCBI Taxonomy" id="449393"/>
    <lineage>
        <taxon>unclassified sequences</taxon>
        <taxon>metagenomes</taxon>
        <taxon>ecological metagenomes</taxon>
    </lineage>
</organism>
<accession>A0A6J7PXB8</accession>
<name>A0A6J7PXB8_9ZZZZ</name>
<proteinExistence type="predicted"/>
<gene>
    <name evidence="1" type="ORF">UFOPK3992_01042</name>
</gene>
<evidence type="ECO:0000313" key="1">
    <source>
        <dbReference type="EMBL" id="CAB5007062.1"/>
    </source>
</evidence>
<sequence>MVIIGALALVLVAGVVLVGVQTTGARSGALVGAITCVNSDNGDSNQSVSWTDDADTTGGTYIINYYAAGGSQVARVPGNVANTTYKWSLPSGTTVGDWTVNLLVYANSSGAKQWSSGPVNCLRS</sequence>
<dbReference type="EMBL" id="CAFBOZ010000137">
    <property type="protein sequence ID" value="CAB5007062.1"/>
    <property type="molecule type" value="Genomic_DNA"/>
</dbReference>